<evidence type="ECO:0000313" key="2">
    <source>
        <dbReference type="EMBL" id="CDT03653.1"/>
    </source>
</evidence>
<dbReference type="AlphaFoldDB" id="A0A822MRZ1"/>
<dbReference type="EMBL" id="CCJV01000029">
    <property type="protein sequence ID" value="CDS97222.1"/>
    <property type="molecule type" value="Genomic_DNA"/>
</dbReference>
<gene>
    <name evidence="2" type="ORF">VCR4J5_1310007</name>
    <name evidence="1" type="ORF">VCR5J5_1240004</name>
</gene>
<dbReference type="Proteomes" id="UP000049077">
    <property type="component" value="Unassembled WGS sequence"/>
</dbReference>
<sequence length="57" mass="6410">MDTGTLLKICLSYTNPAMKIAGFVYERQMGLWGAYVTLSLPLQLAKGRHRVKQLVQV</sequence>
<dbReference type="Proteomes" id="UP000049495">
    <property type="component" value="Unassembled WGS sequence"/>
</dbReference>
<accession>A0A822MRZ1</accession>
<name>A0A822MRZ1_9VIBR</name>
<keyword evidence="3" id="KW-1185">Reference proteome</keyword>
<organism evidence="1 4">
    <name type="scientific">Vibrio crassostreae</name>
    <dbReference type="NCBI Taxonomy" id="246167"/>
    <lineage>
        <taxon>Bacteria</taxon>
        <taxon>Pseudomonadati</taxon>
        <taxon>Pseudomonadota</taxon>
        <taxon>Gammaproteobacteria</taxon>
        <taxon>Vibrionales</taxon>
        <taxon>Vibrionaceae</taxon>
        <taxon>Vibrio</taxon>
    </lineage>
</organism>
<protein>
    <submittedName>
        <fullName evidence="1">Uncharacterized protein</fullName>
    </submittedName>
</protein>
<evidence type="ECO:0000313" key="4">
    <source>
        <dbReference type="Proteomes" id="UP000049495"/>
    </source>
</evidence>
<evidence type="ECO:0000313" key="1">
    <source>
        <dbReference type="EMBL" id="CDS97222.1"/>
    </source>
</evidence>
<dbReference type="EMBL" id="CCJX01000037">
    <property type="protein sequence ID" value="CDT03653.1"/>
    <property type="molecule type" value="Genomic_DNA"/>
</dbReference>
<proteinExistence type="predicted"/>
<evidence type="ECO:0000313" key="3">
    <source>
        <dbReference type="Proteomes" id="UP000049077"/>
    </source>
</evidence>
<reference evidence="4" key="2">
    <citation type="submission" date="2014-06" db="EMBL/GenBank/DDBJ databases">
        <authorList>
            <person name="Le Roux Frederique"/>
        </authorList>
    </citation>
    <scope>NUCLEOTIDE SEQUENCE [LARGE SCALE GENOMIC DNA]</scope>
    <source>
        <strain evidence="4">J5-5</strain>
    </source>
</reference>
<comment type="caution">
    <text evidence="1">The sequence shown here is derived from an EMBL/GenBank/DDBJ whole genome shotgun (WGS) entry which is preliminary data.</text>
</comment>
<reference evidence="1 3" key="1">
    <citation type="submission" date="2014-06" db="EMBL/GenBank/DDBJ databases">
        <authorList>
            <person name="Le Roux F."/>
        </authorList>
    </citation>
    <scope>NUCLEOTIDE SEQUENCE</scope>
    <source>
        <strain evidence="2 3">J5-4</strain>
        <strain evidence="1">J5-5</strain>
    </source>
</reference>